<evidence type="ECO:0000313" key="4">
    <source>
        <dbReference type="EMBL" id="HIY68794.1"/>
    </source>
</evidence>
<dbReference type="AlphaFoldDB" id="A0A9D2CCB7"/>
<accession>A0A9D2CCB7</accession>
<evidence type="ECO:0000256" key="2">
    <source>
        <dbReference type="ARBA" id="ARBA00022977"/>
    </source>
</evidence>
<dbReference type="EMBL" id="DXDA01000043">
    <property type="protein sequence ID" value="HIY68794.1"/>
    <property type="molecule type" value="Genomic_DNA"/>
</dbReference>
<gene>
    <name evidence="4" type="ORF">H9828_05200</name>
</gene>
<dbReference type="Gene3D" id="3.20.20.70">
    <property type="entry name" value="Aldolase class I"/>
    <property type="match status" value="1"/>
</dbReference>
<evidence type="ECO:0000256" key="1">
    <source>
        <dbReference type="ARBA" id="ARBA00004948"/>
    </source>
</evidence>
<evidence type="ECO:0000259" key="3">
    <source>
        <dbReference type="Pfam" id="PF02581"/>
    </source>
</evidence>
<feature type="domain" description="Thiamine phosphate synthase/TenI" evidence="3">
    <location>
        <begin position="4"/>
        <end position="173"/>
    </location>
</feature>
<sequence>MRLVVITREEFTAEEPETILRLLDGGIDRIHLRKPAATEPELRRLIESLPATCYPHLSLHDHLPLAAEYGLGGVHLNGRNPMPPAGFRGVVSRSCHTLGELAESAPTTGYRFLSPIFDSISKSGYQAAFSDATLRDAAARGVIDVRTLALGGVTPARLPQVRAWGFGGAALLGCIWRDTSPAGLRRTLSEIDKYKQE</sequence>
<dbReference type="GO" id="GO:0004789">
    <property type="term" value="F:thiamine-phosphate diphosphorylase activity"/>
    <property type="evidence" value="ECO:0007669"/>
    <property type="project" value="TreeGrafter"/>
</dbReference>
<dbReference type="Proteomes" id="UP000886844">
    <property type="component" value="Unassembled WGS sequence"/>
</dbReference>
<keyword evidence="2" id="KW-0784">Thiamine biosynthesis</keyword>
<dbReference type="GO" id="GO:0005737">
    <property type="term" value="C:cytoplasm"/>
    <property type="evidence" value="ECO:0007669"/>
    <property type="project" value="TreeGrafter"/>
</dbReference>
<dbReference type="PANTHER" id="PTHR20857">
    <property type="entry name" value="THIAMINE-PHOSPHATE PYROPHOSPHORYLASE"/>
    <property type="match status" value="1"/>
</dbReference>
<dbReference type="PANTHER" id="PTHR20857:SF15">
    <property type="entry name" value="THIAMINE-PHOSPHATE SYNTHASE"/>
    <property type="match status" value="1"/>
</dbReference>
<dbReference type="InterPro" id="IPR036206">
    <property type="entry name" value="ThiamineP_synth_sf"/>
</dbReference>
<proteinExistence type="predicted"/>
<dbReference type="InterPro" id="IPR022998">
    <property type="entry name" value="ThiamineP_synth_TenI"/>
</dbReference>
<dbReference type="InterPro" id="IPR013785">
    <property type="entry name" value="Aldolase_TIM"/>
</dbReference>
<evidence type="ECO:0000313" key="5">
    <source>
        <dbReference type="Proteomes" id="UP000886844"/>
    </source>
</evidence>
<protein>
    <submittedName>
        <fullName evidence="4">Thiamine phosphate synthase</fullName>
    </submittedName>
</protein>
<dbReference type="CDD" id="cd00564">
    <property type="entry name" value="TMP_TenI"/>
    <property type="match status" value="1"/>
</dbReference>
<comment type="pathway">
    <text evidence="1">Cofactor biosynthesis; thiamine diphosphate biosynthesis.</text>
</comment>
<reference evidence="4" key="1">
    <citation type="journal article" date="2021" name="PeerJ">
        <title>Extensive microbial diversity within the chicken gut microbiome revealed by metagenomics and culture.</title>
        <authorList>
            <person name="Gilroy R."/>
            <person name="Ravi A."/>
            <person name="Getino M."/>
            <person name="Pursley I."/>
            <person name="Horton D.L."/>
            <person name="Alikhan N.F."/>
            <person name="Baker D."/>
            <person name="Gharbi K."/>
            <person name="Hall N."/>
            <person name="Watson M."/>
            <person name="Adriaenssens E.M."/>
            <person name="Foster-Nyarko E."/>
            <person name="Jarju S."/>
            <person name="Secka A."/>
            <person name="Antonio M."/>
            <person name="Oren A."/>
            <person name="Chaudhuri R.R."/>
            <person name="La Ragione R."/>
            <person name="Hildebrand F."/>
            <person name="Pallen M.J."/>
        </authorList>
    </citation>
    <scope>NUCLEOTIDE SEQUENCE</scope>
    <source>
        <strain evidence="4">5134</strain>
    </source>
</reference>
<dbReference type="Pfam" id="PF02581">
    <property type="entry name" value="TMP-TENI"/>
    <property type="match status" value="1"/>
</dbReference>
<organism evidence="4 5">
    <name type="scientific">Candidatus Alistipes intestinigallinarum</name>
    <dbReference type="NCBI Taxonomy" id="2838440"/>
    <lineage>
        <taxon>Bacteria</taxon>
        <taxon>Pseudomonadati</taxon>
        <taxon>Bacteroidota</taxon>
        <taxon>Bacteroidia</taxon>
        <taxon>Bacteroidales</taxon>
        <taxon>Rikenellaceae</taxon>
        <taxon>Alistipes</taxon>
    </lineage>
</organism>
<dbReference type="SUPFAM" id="SSF51391">
    <property type="entry name" value="Thiamin phosphate synthase"/>
    <property type="match status" value="1"/>
</dbReference>
<reference evidence="4" key="2">
    <citation type="submission" date="2021-04" db="EMBL/GenBank/DDBJ databases">
        <authorList>
            <person name="Gilroy R."/>
        </authorList>
    </citation>
    <scope>NUCLEOTIDE SEQUENCE</scope>
    <source>
        <strain evidence="4">5134</strain>
    </source>
</reference>
<name>A0A9D2CCB7_9BACT</name>
<dbReference type="GO" id="GO:0009228">
    <property type="term" value="P:thiamine biosynthetic process"/>
    <property type="evidence" value="ECO:0007669"/>
    <property type="project" value="UniProtKB-KW"/>
</dbReference>
<comment type="caution">
    <text evidence="4">The sequence shown here is derived from an EMBL/GenBank/DDBJ whole genome shotgun (WGS) entry which is preliminary data.</text>
</comment>